<evidence type="ECO:0000259" key="8">
    <source>
        <dbReference type="Pfam" id="PF12704"/>
    </source>
</evidence>
<keyword evidence="2" id="KW-1003">Cell membrane</keyword>
<feature type="transmembrane region" description="Helical" evidence="6">
    <location>
        <begin position="518"/>
        <end position="541"/>
    </location>
</feature>
<feature type="transmembrane region" description="Helical" evidence="6">
    <location>
        <begin position="873"/>
        <end position="893"/>
    </location>
</feature>
<evidence type="ECO:0000256" key="2">
    <source>
        <dbReference type="ARBA" id="ARBA00022475"/>
    </source>
</evidence>
<evidence type="ECO:0000256" key="4">
    <source>
        <dbReference type="ARBA" id="ARBA00022989"/>
    </source>
</evidence>
<accession>A0ABT8KSK5</accession>
<evidence type="ECO:0000256" key="5">
    <source>
        <dbReference type="ARBA" id="ARBA00023136"/>
    </source>
</evidence>
<feature type="transmembrane region" description="Helical" evidence="6">
    <location>
        <begin position="831"/>
        <end position="858"/>
    </location>
</feature>
<feature type="transmembrane region" description="Helical" evidence="6">
    <location>
        <begin position="787"/>
        <end position="810"/>
    </location>
</feature>
<feature type="domain" description="ABC3 transporter permease C-terminal" evidence="7">
    <location>
        <begin position="790"/>
        <end position="903"/>
    </location>
</feature>
<dbReference type="InterPro" id="IPR050250">
    <property type="entry name" value="Macrolide_Exporter_MacB"/>
</dbReference>
<evidence type="ECO:0000256" key="1">
    <source>
        <dbReference type="ARBA" id="ARBA00004651"/>
    </source>
</evidence>
<evidence type="ECO:0000256" key="6">
    <source>
        <dbReference type="SAM" id="Phobius"/>
    </source>
</evidence>
<comment type="caution">
    <text evidence="9">The sequence shown here is derived from an EMBL/GenBank/DDBJ whole genome shotgun (WGS) entry which is preliminary data.</text>
</comment>
<feature type="transmembrane region" description="Helical" evidence="6">
    <location>
        <begin position="429"/>
        <end position="452"/>
    </location>
</feature>
<dbReference type="Proteomes" id="UP001172082">
    <property type="component" value="Unassembled WGS sequence"/>
</dbReference>
<keyword evidence="4 6" id="KW-1133">Transmembrane helix</keyword>
<feature type="domain" description="MacB-like periplasmic core" evidence="8">
    <location>
        <begin position="97"/>
        <end position="322"/>
    </location>
</feature>
<protein>
    <submittedName>
        <fullName evidence="9">ABC transporter permease</fullName>
    </submittedName>
</protein>
<reference evidence="9" key="1">
    <citation type="submission" date="2023-06" db="EMBL/GenBank/DDBJ databases">
        <title>Genomic of Parafulvivirga corallium.</title>
        <authorList>
            <person name="Wang G."/>
        </authorList>
    </citation>
    <scope>NUCLEOTIDE SEQUENCE</scope>
    <source>
        <strain evidence="9">BMA10</strain>
    </source>
</reference>
<dbReference type="Pfam" id="PF02687">
    <property type="entry name" value="FtsX"/>
    <property type="match status" value="2"/>
</dbReference>
<sequence length="910" mass="103677">MRKSKELKTPFLANWLAGRFIDRVYLEEFFGDLEEIYSDRLQERGKFYASFMYWVDVFHLLFGFSSLNFFKTQNNNLMIRSMFKIAWRSAIRQKQFTILNVLGLTIGIATCLIIGLYVHHEMTYDTFHDKRDRIYRVNQSSIWHDWDDQFASTGPNVAIALKEDAPEFEQITRMLQLGEKTVRKNDKQEVYKETEYYAVEENFFDMFSFAFVQGDPKTALKDPMQMVVTQKTAERYFGFDDPIGKTLEVKHWDGSWRIFTISGVLADLPVKSHLQFDMLVSMKSFHENLDRDDWKWIWTGFSTYGLVKEGTDVQALTEKLQKIPPKWAPPTTERIFNQTYEEFTAGREWKLYLQPLEKIYLSEEPNEHGFGPTGNPQFVKIFSAIGLLVLILSCINFMNLSTARSSNRSKEVGVRKVLGSARQTLVRQFVFESVLFVAVGTIGAFILVYLLLDPFNAIAEKQLELAPYLQDPLFLGITVLFVLGLGLLSGSYPAFYLSSFRPIETLKGKASTGFKGKGIRNTLVICQFTISITLVICTFFVQKQLSYTSSVNLGFSKDNILQIHHIDQLGFDTEAFKNTLAANPAFTHIGKSFGVPPLVWSGDKYKASEPESPVVDLKNLRTEKDYLDLLGVEFIAGRNFDPQHANDKYGVILNEEAVKVLGWGTKENFHTDSPIGKSVIIASGGEQEMEVLGVVKNFNFNSVRETIKPLIIINQHNDWVWDYAIGSSYLSMKLNPKAVRNTSDLQSVIEDVKAEMKRSDPSIPFEYSFMDQEFENSFRAEQRMGTVLNLFTIMAFIIAGLGLFGLAAFSAEQRLKELGIRKVLGAGITQLLVLFSSEFTKLIFIAILLASPIAYFLVDTWLTDFAYRTPIDVWVFVLAAFSAVVIALMTISYQSLKAAYQNPVETLKDE</sequence>
<dbReference type="RefSeq" id="WP_346752479.1">
    <property type="nucleotide sequence ID" value="NZ_JAUJEA010000004.1"/>
</dbReference>
<proteinExistence type="predicted"/>
<dbReference type="InterPro" id="IPR025857">
    <property type="entry name" value="MacB_PCD"/>
</dbReference>
<dbReference type="PANTHER" id="PTHR30572">
    <property type="entry name" value="MEMBRANE COMPONENT OF TRANSPORTER-RELATED"/>
    <property type="match status" value="1"/>
</dbReference>
<dbReference type="PANTHER" id="PTHR30572:SF18">
    <property type="entry name" value="ABC-TYPE MACROLIDE FAMILY EXPORT SYSTEM PERMEASE COMPONENT 2"/>
    <property type="match status" value="1"/>
</dbReference>
<comment type="subcellular location">
    <subcellularLocation>
        <location evidence="1">Cell membrane</location>
        <topology evidence="1">Multi-pass membrane protein</topology>
    </subcellularLocation>
</comment>
<feature type="domain" description="ABC3 transporter permease C-terminal" evidence="7">
    <location>
        <begin position="384"/>
        <end position="499"/>
    </location>
</feature>
<organism evidence="9 10">
    <name type="scientific">Splendidivirga corallicola</name>
    <dbReference type="NCBI Taxonomy" id="3051826"/>
    <lineage>
        <taxon>Bacteria</taxon>
        <taxon>Pseudomonadati</taxon>
        <taxon>Bacteroidota</taxon>
        <taxon>Cytophagia</taxon>
        <taxon>Cytophagales</taxon>
        <taxon>Splendidivirgaceae</taxon>
        <taxon>Splendidivirga</taxon>
    </lineage>
</organism>
<keyword evidence="10" id="KW-1185">Reference proteome</keyword>
<feature type="transmembrane region" description="Helical" evidence="6">
    <location>
        <begin position="51"/>
        <end position="70"/>
    </location>
</feature>
<feature type="transmembrane region" description="Helical" evidence="6">
    <location>
        <begin position="381"/>
        <end position="400"/>
    </location>
</feature>
<feature type="transmembrane region" description="Helical" evidence="6">
    <location>
        <begin position="98"/>
        <end position="118"/>
    </location>
</feature>
<gene>
    <name evidence="9" type="ORF">QQ008_13800</name>
</gene>
<name>A0ABT8KSK5_9BACT</name>
<evidence type="ECO:0000259" key="7">
    <source>
        <dbReference type="Pfam" id="PF02687"/>
    </source>
</evidence>
<feature type="transmembrane region" description="Helical" evidence="6">
    <location>
        <begin position="472"/>
        <end position="497"/>
    </location>
</feature>
<evidence type="ECO:0000313" key="9">
    <source>
        <dbReference type="EMBL" id="MDN5202455.1"/>
    </source>
</evidence>
<dbReference type="InterPro" id="IPR003838">
    <property type="entry name" value="ABC3_permease_C"/>
</dbReference>
<dbReference type="Pfam" id="PF12704">
    <property type="entry name" value="MacB_PCD"/>
    <property type="match status" value="1"/>
</dbReference>
<dbReference type="EMBL" id="JAUJEA010000004">
    <property type="protein sequence ID" value="MDN5202455.1"/>
    <property type="molecule type" value="Genomic_DNA"/>
</dbReference>
<evidence type="ECO:0000313" key="10">
    <source>
        <dbReference type="Proteomes" id="UP001172082"/>
    </source>
</evidence>
<keyword evidence="3 6" id="KW-0812">Transmembrane</keyword>
<evidence type="ECO:0000256" key="3">
    <source>
        <dbReference type="ARBA" id="ARBA00022692"/>
    </source>
</evidence>
<keyword evidence="5 6" id="KW-0472">Membrane</keyword>